<protein>
    <recommendedName>
        <fullName evidence="2">histidine kinase</fullName>
        <ecNumber evidence="2">2.7.13.3</ecNumber>
    </recommendedName>
</protein>
<dbReference type="EMBL" id="RFLX01000006">
    <property type="protein sequence ID" value="RMI25087.1"/>
    <property type="molecule type" value="Genomic_DNA"/>
</dbReference>
<evidence type="ECO:0000256" key="3">
    <source>
        <dbReference type="ARBA" id="ARBA00022553"/>
    </source>
</evidence>
<feature type="transmembrane region" description="Helical" evidence="8">
    <location>
        <begin position="300"/>
        <end position="322"/>
    </location>
</feature>
<name>A0A3A9JM70_9PROT</name>
<dbReference type="InterPro" id="IPR011102">
    <property type="entry name" value="Sig_transdc_His_kinase_HWE"/>
</dbReference>
<comment type="catalytic activity">
    <reaction evidence="1">
        <text>ATP + protein L-histidine = ADP + protein N-phospho-L-histidine.</text>
        <dbReference type="EC" id="2.7.13.3"/>
    </reaction>
</comment>
<keyword evidence="8" id="KW-1133">Transmembrane helix</keyword>
<keyword evidence="7" id="KW-0067">ATP-binding</keyword>
<evidence type="ECO:0000313" key="11">
    <source>
        <dbReference type="EMBL" id="RMI25087.1"/>
    </source>
</evidence>
<dbReference type="CDD" id="cd12914">
    <property type="entry name" value="PDC1_DGC_like"/>
    <property type="match status" value="1"/>
</dbReference>
<keyword evidence="3" id="KW-0597">Phosphoprotein</keyword>
<dbReference type="CDD" id="cd12915">
    <property type="entry name" value="PDC2_DGC_like"/>
    <property type="match status" value="1"/>
</dbReference>
<evidence type="ECO:0000256" key="7">
    <source>
        <dbReference type="ARBA" id="ARBA00022840"/>
    </source>
</evidence>
<dbReference type="EC" id="2.7.13.3" evidence="2"/>
<keyword evidence="4" id="KW-0808">Transferase</keyword>
<feature type="domain" description="Signal transduction histidine kinase HWE region" evidence="9">
    <location>
        <begin position="359"/>
        <end position="443"/>
    </location>
</feature>
<dbReference type="InterPro" id="IPR036890">
    <property type="entry name" value="HATPase_C_sf"/>
</dbReference>
<evidence type="ECO:0000256" key="6">
    <source>
        <dbReference type="ARBA" id="ARBA00022777"/>
    </source>
</evidence>
<dbReference type="EMBL" id="RAQU01000012">
    <property type="protein sequence ID" value="RKK05635.1"/>
    <property type="molecule type" value="Genomic_DNA"/>
</dbReference>
<dbReference type="PANTHER" id="PTHR41523">
    <property type="entry name" value="TWO-COMPONENT SYSTEM SENSOR PROTEIN"/>
    <property type="match status" value="1"/>
</dbReference>
<evidence type="ECO:0000256" key="5">
    <source>
        <dbReference type="ARBA" id="ARBA00022741"/>
    </source>
</evidence>
<dbReference type="PANTHER" id="PTHR41523:SF8">
    <property type="entry name" value="ETHYLENE RESPONSE SENSOR PROTEIN"/>
    <property type="match status" value="1"/>
</dbReference>
<evidence type="ECO:0000313" key="10">
    <source>
        <dbReference type="EMBL" id="RKK05635.1"/>
    </source>
</evidence>
<dbReference type="Proteomes" id="UP000274097">
    <property type="component" value="Unassembled WGS sequence"/>
</dbReference>
<evidence type="ECO:0000313" key="12">
    <source>
        <dbReference type="Proteomes" id="UP000274097"/>
    </source>
</evidence>
<reference evidence="10 13" key="1">
    <citation type="submission" date="2018-09" db="EMBL/GenBank/DDBJ databases">
        <title>Roseomonas sp. nov., isolated from feces of Tibetan antelopes in the Qinghai-Tibet plateau, China.</title>
        <authorList>
            <person name="Tian Z."/>
        </authorList>
    </citation>
    <scope>NUCLEOTIDE SEQUENCE [LARGE SCALE GENOMIC DNA]</scope>
    <source>
        <strain evidence="11 12">Z23</strain>
        <strain evidence="10 13">Z24</strain>
    </source>
</reference>
<evidence type="ECO:0000256" key="4">
    <source>
        <dbReference type="ARBA" id="ARBA00022679"/>
    </source>
</evidence>
<keyword evidence="8" id="KW-0472">Membrane</keyword>
<evidence type="ECO:0000256" key="1">
    <source>
        <dbReference type="ARBA" id="ARBA00000085"/>
    </source>
</evidence>
<evidence type="ECO:0000313" key="13">
    <source>
        <dbReference type="Proteomes" id="UP000278036"/>
    </source>
</evidence>
<dbReference type="SMART" id="SM00911">
    <property type="entry name" value="HWE_HK"/>
    <property type="match status" value="1"/>
</dbReference>
<keyword evidence="8" id="KW-0812">Transmembrane</keyword>
<sequence length="565" mass="62101">MSGVNSLRPPSAPRPRQRLHAFNALLLACAGLPLLLAAGEAFQDRRQVLSEAGRNIVVMLDTIHGQAEKVFQFQALALGAAEDRLRGLSNADIRMDAPAHHRFLRRLKLYANEQIGVAIFDDDGRVLVDSERFEPMERVNVSRRDYFLWHRDNRGDDPFVSGPVRSQTSDEVVFLITRRRSAEDGSFLGVAAVIVEQRSLLSYWDQAVPDQRGLVSLSLDNGTLLARRPTVALESSLRMLPQGPLSRAASADAERQVVRGVSPLDEVERLAAFRRLAGYPVRVAYGTPVDMLLAPWRRRAMAYGCFAVLTSIALSWLVLLAWRRTRQLSDLNATLENRVKERTAEIESGEARLRLLAREVDHRAKNALAVVQAMLQLTPKNDVTSYIRAVEGRVSALSRAQTLLSEDHWRSASLHALLKAELAPFVTEADGECDTRAELEGPPVLLPPNAAQPLAMVVHELATNAVKHGALSTPGGRVSISWHLTDQEDAPASALALRWKETGGPRVAGIPVERGFGSRVMATVVRGQLGGRLSQSWLPGGLVCEIEIPMLNLRKQNEPAASHAA</sequence>
<keyword evidence="5" id="KW-0547">Nucleotide-binding</keyword>
<dbReference type="SUPFAM" id="SSF55874">
    <property type="entry name" value="ATPase domain of HSP90 chaperone/DNA topoisomerase II/histidine kinase"/>
    <property type="match status" value="1"/>
</dbReference>
<comment type="caution">
    <text evidence="10">The sequence shown here is derived from an EMBL/GenBank/DDBJ whole genome shotgun (WGS) entry which is preliminary data.</text>
</comment>
<evidence type="ECO:0000256" key="2">
    <source>
        <dbReference type="ARBA" id="ARBA00012438"/>
    </source>
</evidence>
<dbReference type="RefSeq" id="WP_120636884.1">
    <property type="nucleotide sequence ID" value="NZ_RAQU01000012.1"/>
</dbReference>
<evidence type="ECO:0000256" key="8">
    <source>
        <dbReference type="SAM" id="Phobius"/>
    </source>
</evidence>
<organism evidence="10 13">
    <name type="scientific">Teichococcus wenyumeiae</name>
    <dbReference type="NCBI Taxonomy" id="2478470"/>
    <lineage>
        <taxon>Bacteria</taxon>
        <taxon>Pseudomonadati</taxon>
        <taxon>Pseudomonadota</taxon>
        <taxon>Alphaproteobacteria</taxon>
        <taxon>Acetobacterales</taxon>
        <taxon>Roseomonadaceae</taxon>
        <taxon>Roseomonas</taxon>
    </lineage>
</organism>
<dbReference type="Gene3D" id="3.30.565.10">
    <property type="entry name" value="Histidine kinase-like ATPase, C-terminal domain"/>
    <property type="match status" value="1"/>
</dbReference>
<dbReference type="InParanoid" id="A0A3A9JM70"/>
<dbReference type="GO" id="GO:0005524">
    <property type="term" value="F:ATP binding"/>
    <property type="evidence" value="ECO:0007669"/>
    <property type="project" value="UniProtKB-KW"/>
</dbReference>
<accession>A0A3A9JM70</accession>
<dbReference type="AlphaFoldDB" id="A0A3A9JM70"/>
<dbReference type="GO" id="GO:0004673">
    <property type="term" value="F:protein histidine kinase activity"/>
    <property type="evidence" value="ECO:0007669"/>
    <property type="project" value="UniProtKB-EC"/>
</dbReference>
<keyword evidence="6" id="KW-0418">Kinase</keyword>
<gene>
    <name evidence="10" type="ORF">D6Z83_03185</name>
    <name evidence="11" type="ORF">EBE87_10775</name>
</gene>
<dbReference type="OrthoDB" id="9767435at2"/>
<proteinExistence type="predicted"/>
<dbReference type="Proteomes" id="UP000278036">
    <property type="component" value="Unassembled WGS sequence"/>
</dbReference>
<dbReference type="Gene3D" id="3.30.450.20">
    <property type="entry name" value="PAS domain"/>
    <property type="match status" value="2"/>
</dbReference>
<dbReference type="Pfam" id="PF07536">
    <property type="entry name" value="HWE_HK"/>
    <property type="match status" value="1"/>
</dbReference>
<keyword evidence="12" id="KW-1185">Reference proteome</keyword>
<evidence type="ECO:0000259" key="9">
    <source>
        <dbReference type="SMART" id="SM00911"/>
    </source>
</evidence>